<dbReference type="EMBL" id="BSXT01019010">
    <property type="protein sequence ID" value="GMG17424.1"/>
    <property type="molecule type" value="Genomic_DNA"/>
</dbReference>
<protein>
    <submittedName>
        <fullName evidence="1">Unnamed protein product</fullName>
    </submittedName>
</protein>
<evidence type="ECO:0000313" key="2">
    <source>
        <dbReference type="Proteomes" id="UP001165121"/>
    </source>
</evidence>
<dbReference type="Proteomes" id="UP001165121">
    <property type="component" value="Unassembled WGS sequence"/>
</dbReference>
<comment type="caution">
    <text evidence="1">The sequence shown here is derived from an EMBL/GenBank/DDBJ whole genome shotgun (WGS) entry which is preliminary data.</text>
</comment>
<dbReference type="OrthoDB" id="126233at2759"/>
<name>A0A9W6YMY8_9STRA</name>
<keyword evidence="2" id="KW-1185">Reference proteome</keyword>
<gene>
    <name evidence="1" type="ORF">Pfra01_003015000</name>
</gene>
<proteinExistence type="predicted"/>
<evidence type="ECO:0000313" key="1">
    <source>
        <dbReference type="EMBL" id="GMG17424.1"/>
    </source>
</evidence>
<dbReference type="PANTHER" id="PTHR33050">
    <property type="entry name" value="REVERSE TRANSCRIPTASE DOMAIN-CONTAINING PROTEIN"/>
    <property type="match status" value="1"/>
</dbReference>
<dbReference type="AlphaFoldDB" id="A0A9W6YMY8"/>
<sequence>MAPGASDTTPFFAYEWVDDHILVEPDPGECCCIAEDTLRLAMMAVLGPHAINEAKFSSWGTQLRELGLEWDCMARTVSIPADKITKALTRVEAATTSPRISSVDLRRLLGSLRHVASCLRAAKPFYQRLHALVASAPRYGSIAVTTWVVDDLFWFETILRYGHLSGVPTYLFGSMPQPNVHLHMDASGDGLCVLDPAGERYITVALSASL</sequence>
<organism evidence="1 2">
    <name type="scientific">Phytophthora fragariaefolia</name>
    <dbReference type="NCBI Taxonomy" id="1490495"/>
    <lineage>
        <taxon>Eukaryota</taxon>
        <taxon>Sar</taxon>
        <taxon>Stramenopiles</taxon>
        <taxon>Oomycota</taxon>
        <taxon>Peronosporomycetes</taxon>
        <taxon>Peronosporales</taxon>
        <taxon>Peronosporaceae</taxon>
        <taxon>Phytophthora</taxon>
    </lineage>
</organism>
<dbReference type="InterPro" id="IPR052055">
    <property type="entry name" value="Hepadnavirus_pol/RT"/>
</dbReference>
<accession>A0A9W6YMY8</accession>
<dbReference type="PANTHER" id="PTHR33050:SF7">
    <property type="entry name" value="RIBONUCLEASE H"/>
    <property type="match status" value="1"/>
</dbReference>
<reference evidence="1" key="1">
    <citation type="submission" date="2023-04" db="EMBL/GenBank/DDBJ databases">
        <title>Phytophthora fragariaefolia NBRC 109709.</title>
        <authorList>
            <person name="Ichikawa N."/>
            <person name="Sato H."/>
            <person name="Tonouchi N."/>
        </authorList>
    </citation>
    <scope>NUCLEOTIDE SEQUENCE</scope>
    <source>
        <strain evidence="1">NBRC 109709</strain>
    </source>
</reference>